<dbReference type="PROSITE" id="PS51194">
    <property type="entry name" value="HELICASE_CTER"/>
    <property type="match status" value="1"/>
</dbReference>
<dbReference type="SUPFAM" id="SSF81767">
    <property type="entry name" value="Pre-protein crosslinking domain of SecA"/>
    <property type="match status" value="1"/>
</dbReference>
<dbReference type="InterPro" id="IPR014001">
    <property type="entry name" value="Helicase_ATP-bd"/>
</dbReference>
<dbReference type="PROSITE" id="PS51196">
    <property type="entry name" value="SECA_MOTOR_DEAD"/>
    <property type="match status" value="1"/>
</dbReference>
<evidence type="ECO:0000256" key="3">
    <source>
        <dbReference type="ARBA" id="ARBA00023010"/>
    </source>
</evidence>
<evidence type="ECO:0000313" key="10">
    <source>
        <dbReference type="EMBL" id="CAF3835511.1"/>
    </source>
</evidence>
<organism evidence="9 11">
    <name type="scientific">Didymodactylos carnosus</name>
    <dbReference type="NCBI Taxonomy" id="1234261"/>
    <lineage>
        <taxon>Eukaryota</taxon>
        <taxon>Metazoa</taxon>
        <taxon>Spiralia</taxon>
        <taxon>Gnathifera</taxon>
        <taxon>Rotifera</taxon>
        <taxon>Eurotatoria</taxon>
        <taxon>Bdelloidea</taxon>
        <taxon>Philodinida</taxon>
        <taxon>Philodinidae</taxon>
        <taxon>Didymodactylos</taxon>
    </lineage>
</organism>
<reference evidence="9" key="1">
    <citation type="submission" date="2021-02" db="EMBL/GenBank/DDBJ databases">
        <authorList>
            <person name="Nowell W R."/>
        </authorList>
    </citation>
    <scope>NUCLEOTIDE SEQUENCE</scope>
</reference>
<dbReference type="Gene3D" id="3.40.50.300">
    <property type="entry name" value="P-loop containing nucleotide triphosphate hydrolases"/>
    <property type="match status" value="2"/>
</dbReference>
<name>A0A814LUY3_9BILA</name>
<protein>
    <recommendedName>
        <fullName evidence="12">Protein translocase subunit SecA</fullName>
    </recommendedName>
</protein>
<sequence length="1869" mass="213394">MLAYANSWSLEVFQTLFDILEAKQDEPFPLLIKNFFDTLTVISNYGIQHDVLDNHGTNAESIFKLKDSNQWPSAMHKFAISVSFDHDEREKTLKDLIEEIKKNNDIENNKHLNDTIENLEEKYRNIMLTYNLDSKFYSIGKSINHWDENDVKKWSAHYKENSSQRSEQSTYELICVVKRAVFLYNTKQQFEPRTIQILSLLLMLNASNANIARLAQIKTGEGKSVIIAMFAAIKALNGHKVDIITTSPLLAKRDAENKQQFYTVLNLTVGENSGLSTTKPCYKNDIVYGNVNDFQFDILKDEYSLLGTRCQRKFDIAIVDEVDSMLIDDNSKICRLSSKIPAIDELKVLLTVIWQELNRTYEKIVRINEKIYCITVPFQMNDNNEIILLKPEKTDENGNVIDTDDENDFQEINDPYEFIENHLKNYTENYLLKPNEKNQCLLNIPKHLTSFVKEQLNKWILSAWQAKHFYHENIDYLIINNKDSIQSIVPIDYKNTGIIQINTSWPDGLHQFLQIKHKLRISAESLTTNFLSNVAFFSRYGKNLFGLTGTLGSKEAKDLIRYIYNVDFVIIPSYKYTQFIAYPDQLNQSEQEWLNNCTNSTYTEAKINQRAVLVICETKSDASKIHDKLIEKDDQLKKQIKLYTRSDNDEQNAINNELDSGQIIVATNLAGRGTDIGTTHKVEENGGLHVLVTFLPLNTRVEHQAFGRTSRQGKRGTAQLIVLAPINGETKYDNIIQLKEYRDEHEKRHIDRAKRIELNRIERRDRLFGKFCDLRTELRQKENDKYKLDCVEELWGFWLKTTFSNEDSTDDKDDNLSDQLLDTKFEAFRSKILADYNSDEIFQNPFYLILKANEYIFEKKNYEEAISFLQTAIKSDPIFTISARYNLAYALIKQKNANKTEAKSELEAALKIIDEILIPQEETIVISFRTVSNDTNNNTTDKKSDVEDQIMNRINLLCLCKNQMEQAKTVIDNAESKDQNVRMQYKKLDEFFNDINKPTLDINEFKQNGILGFFQLTQKEPTPWLSIIAVGLIGIAQAVAGAAIIAFTAGAAASIGNMLLTEGIGDMITAIRSAIIGEFSWKEYAIQKAISITITIATCGMVALKETGQAIKSGFKGCASIIKSASIGGKQLIGQFTKEGWILVGNQIGQAFVKAGTKEILKTVLDKTILTQLSKRINEEICEHIQKRVNNEINLNQTIKDFLIIDASLHRTNACHNEIENLVNRILHPQSNRFLNAAISIVKGITNQLTNGVSARTLKIFTAGKCLTDLLKILDEFFIEFKRDLDKLRDKLKIDHLLYKNNSNNIDQRTAKEITEQLKKEKYIEKDHIKILKPLNLTSITLKQHKKHENYVVQVCNDIYIETTKHAEYGFEKSMITKTLTDQLATYMTNRLNAELINPVVHTGVDATVDHLSNKIEKAYADTRGTLQEQIKNRRAQNDIIRGGRDIWKHANKDTQRTNTQLDEQLIDSNVEKLAQNVENGAPGDLKDIMAIGAKLGRPIQIFRNGVYDMTIGDMNAGKPLKVDFGENKTGDIGHYTSVDSSTVVIPTGAKNCCFDTLSAQTNLSSTELRQMAADVIRENSDSYAKMMPSVHYLAEHQNQNLLYIGGKNNQSNRISESQSKYSTKRINLILSDPRLPSREKLSVQLDDLIKLIEKHNKSSEGKINPIECQEILEGIKCDINNAKVASEIAESPEVRNIFYNAINRRFEDFREKNNLILANRVLGTSSDEIARNFDFMASTWKAKTHCATPAEVYFSQDNVNAYFRGYTTDEAQQSIPNNVLDILRANPDPRVDTEGKEIVEKFSASVLPVKYFVHENKIITINNRGLTAHKLVKREPNRLIPAKPTKEELDRLQKKGMPSRDIPKSRNS</sequence>
<evidence type="ECO:0000259" key="6">
    <source>
        <dbReference type="PROSITE" id="PS51192"/>
    </source>
</evidence>
<keyword evidence="3" id="KW-0811">Translocation</keyword>
<dbReference type="PRINTS" id="PR00906">
    <property type="entry name" value="SECA"/>
</dbReference>
<dbReference type="Pfam" id="PF00271">
    <property type="entry name" value="Helicase_C"/>
    <property type="match status" value="1"/>
</dbReference>
<dbReference type="GO" id="GO:0016020">
    <property type="term" value="C:membrane"/>
    <property type="evidence" value="ECO:0007669"/>
    <property type="project" value="InterPro"/>
</dbReference>
<keyword evidence="1" id="KW-0963">Cytoplasm</keyword>
<dbReference type="InterPro" id="IPR011115">
    <property type="entry name" value="SecA_DEAD"/>
</dbReference>
<dbReference type="PROSITE" id="PS51192">
    <property type="entry name" value="HELICASE_ATP_BIND_1"/>
    <property type="match status" value="1"/>
</dbReference>
<dbReference type="OrthoDB" id="10038397at2759"/>
<keyword evidence="4" id="KW-0175">Coiled coil</keyword>
<dbReference type="InterPro" id="IPR027417">
    <property type="entry name" value="P-loop_NTPase"/>
</dbReference>
<keyword evidence="11" id="KW-1185">Reference proteome</keyword>
<dbReference type="InterPro" id="IPR001650">
    <property type="entry name" value="Helicase_C-like"/>
</dbReference>
<evidence type="ECO:0000256" key="5">
    <source>
        <dbReference type="SAM" id="MobiDB-lite"/>
    </source>
</evidence>
<proteinExistence type="predicted"/>
<dbReference type="InterPro" id="IPR011990">
    <property type="entry name" value="TPR-like_helical_dom_sf"/>
</dbReference>
<feature type="domain" description="SecA family profile" evidence="8">
    <location>
        <begin position="111"/>
        <end position="751"/>
    </location>
</feature>
<feature type="coiled-coil region" evidence="4">
    <location>
        <begin position="102"/>
        <end position="129"/>
    </location>
</feature>
<dbReference type="Gene3D" id="1.25.40.10">
    <property type="entry name" value="Tetratricopeptide repeat domain"/>
    <property type="match status" value="1"/>
</dbReference>
<accession>A0A814LUY3</accession>
<evidence type="ECO:0000256" key="2">
    <source>
        <dbReference type="ARBA" id="ARBA00022927"/>
    </source>
</evidence>
<dbReference type="SMART" id="SM00957">
    <property type="entry name" value="SecA_DEAD"/>
    <property type="match status" value="1"/>
</dbReference>
<dbReference type="InterPro" id="IPR014018">
    <property type="entry name" value="SecA_motor_DEAD"/>
</dbReference>
<dbReference type="PANTHER" id="PTHR30612">
    <property type="entry name" value="SECA INNER MEMBRANE COMPONENT OF SEC PROTEIN SECRETION SYSTEM"/>
    <property type="match status" value="1"/>
</dbReference>
<dbReference type="Proteomes" id="UP000681722">
    <property type="component" value="Unassembled WGS sequence"/>
</dbReference>
<dbReference type="SUPFAM" id="SSF48452">
    <property type="entry name" value="TPR-like"/>
    <property type="match status" value="1"/>
</dbReference>
<dbReference type="GO" id="GO:0006886">
    <property type="term" value="P:intracellular protein transport"/>
    <property type="evidence" value="ECO:0007669"/>
    <property type="project" value="InterPro"/>
</dbReference>
<dbReference type="PANTHER" id="PTHR30612:SF0">
    <property type="entry name" value="CHLOROPLAST PROTEIN-TRANSPORTING ATPASE"/>
    <property type="match status" value="1"/>
</dbReference>
<feature type="domain" description="Helicase C-terminal" evidence="7">
    <location>
        <begin position="589"/>
        <end position="756"/>
    </location>
</feature>
<feature type="compositionally biased region" description="Basic and acidic residues" evidence="5">
    <location>
        <begin position="1845"/>
        <end position="1854"/>
    </location>
</feature>
<dbReference type="Gene3D" id="3.90.1440.10">
    <property type="entry name" value="SecA, preprotein cross-linking domain"/>
    <property type="match status" value="1"/>
</dbReference>
<evidence type="ECO:0000256" key="4">
    <source>
        <dbReference type="SAM" id="Coils"/>
    </source>
</evidence>
<dbReference type="EMBL" id="CAJOBC010004644">
    <property type="protein sequence ID" value="CAF3835511.1"/>
    <property type="molecule type" value="Genomic_DNA"/>
</dbReference>
<evidence type="ECO:0008006" key="12">
    <source>
        <dbReference type="Google" id="ProtNLM"/>
    </source>
</evidence>
<dbReference type="Pfam" id="PF07517">
    <property type="entry name" value="SecA_DEAD"/>
    <property type="match status" value="1"/>
</dbReference>
<feature type="region of interest" description="Disordered" evidence="5">
    <location>
        <begin position="1842"/>
        <end position="1869"/>
    </location>
</feature>
<gene>
    <name evidence="9" type="ORF">GPM918_LOCUS17129</name>
    <name evidence="10" type="ORF">SRO942_LOCUS17128</name>
</gene>
<feature type="domain" description="Helicase ATP-binding" evidence="6">
    <location>
        <begin position="204"/>
        <end position="372"/>
    </location>
</feature>
<keyword evidence="2" id="KW-0813">Transport</keyword>
<evidence type="ECO:0000256" key="1">
    <source>
        <dbReference type="ARBA" id="ARBA00022490"/>
    </source>
</evidence>
<dbReference type="SUPFAM" id="SSF52540">
    <property type="entry name" value="P-loop containing nucleoside triphosphate hydrolases"/>
    <property type="match status" value="2"/>
</dbReference>
<comment type="caution">
    <text evidence="9">The sequence shown here is derived from an EMBL/GenBank/DDBJ whole genome shotgun (WGS) entry which is preliminary data.</text>
</comment>
<dbReference type="InterPro" id="IPR000185">
    <property type="entry name" value="SecA"/>
</dbReference>
<dbReference type="GO" id="GO:0006605">
    <property type="term" value="P:protein targeting"/>
    <property type="evidence" value="ECO:0007669"/>
    <property type="project" value="InterPro"/>
</dbReference>
<dbReference type="InterPro" id="IPR036670">
    <property type="entry name" value="SecA_X-link_sf"/>
</dbReference>
<dbReference type="GO" id="GO:0005524">
    <property type="term" value="F:ATP binding"/>
    <property type="evidence" value="ECO:0007669"/>
    <property type="project" value="InterPro"/>
</dbReference>
<evidence type="ECO:0000313" key="9">
    <source>
        <dbReference type="EMBL" id="CAF1068095.1"/>
    </source>
</evidence>
<keyword evidence="2" id="KW-0653">Protein transport</keyword>
<evidence type="ECO:0000259" key="7">
    <source>
        <dbReference type="PROSITE" id="PS51194"/>
    </source>
</evidence>
<dbReference type="Proteomes" id="UP000663829">
    <property type="component" value="Unassembled WGS sequence"/>
</dbReference>
<evidence type="ECO:0000313" key="11">
    <source>
        <dbReference type="Proteomes" id="UP000663829"/>
    </source>
</evidence>
<dbReference type="GO" id="GO:0017038">
    <property type="term" value="P:protein import"/>
    <property type="evidence" value="ECO:0007669"/>
    <property type="project" value="InterPro"/>
</dbReference>
<evidence type="ECO:0000259" key="8">
    <source>
        <dbReference type="PROSITE" id="PS51196"/>
    </source>
</evidence>
<dbReference type="EMBL" id="CAJNOQ010004644">
    <property type="protein sequence ID" value="CAF1068095.1"/>
    <property type="molecule type" value="Genomic_DNA"/>
</dbReference>